<dbReference type="EMBL" id="AIFC01000014">
    <property type="protein sequence ID" value="EHU47542.1"/>
    <property type="molecule type" value="Genomic_DNA"/>
</dbReference>
<gene>
    <name evidence="2" type="ORF">ECDEC2D_1179</name>
</gene>
<proteinExistence type="predicted"/>
<dbReference type="AlphaFoldDB" id="A0A828UBT0"/>
<sequence>MKELIGNEGDIHVTCNHSKGEQVTETHVHAESSLVSP</sequence>
<feature type="region of interest" description="Disordered" evidence="1">
    <location>
        <begin position="18"/>
        <end position="37"/>
    </location>
</feature>
<name>A0A828UBT0_ECOLX</name>
<protein>
    <submittedName>
        <fullName evidence="2">Gp42.1</fullName>
    </submittedName>
</protein>
<dbReference type="Proteomes" id="UP000005272">
    <property type="component" value="Unassembled WGS sequence"/>
</dbReference>
<reference evidence="2 3" key="1">
    <citation type="journal article" date="2012" name="J. Bacteriol.">
        <title>Draft Genome Sequences of the Diarrheagenic Escherichia coli Collection.</title>
        <authorList>
            <person name="Hazen T.H."/>
            <person name="Sahl J.W."/>
            <person name="Redman J.C."/>
            <person name="Morris C.R."/>
            <person name="Daugherty S.C."/>
            <person name="Chibucos M.C."/>
            <person name="Sengamalay N.A."/>
            <person name="Fraser-Liggett C.M."/>
            <person name="Steinsland H."/>
            <person name="Whittam T.S."/>
            <person name="Whittam B."/>
            <person name="Manning S.D."/>
            <person name="Rasko D.A."/>
        </authorList>
    </citation>
    <scope>NUCLEOTIDE SEQUENCE [LARGE SCALE GENOMIC DNA]</scope>
    <source>
        <strain evidence="2 3">DEC2D</strain>
    </source>
</reference>
<evidence type="ECO:0000313" key="2">
    <source>
        <dbReference type="EMBL" id="EHU47542.1"/>
    </source>
</evidence>
<feature type="compositionally biased region" description="Basic and acidic residues" evidence="1">
    <location>
        <begin position="18"/>
        <end position="30"/>
    </location>
</feature>
<accession>A0A828UBT0</accession>
<organism evidence="2 3">
    <name type="scientific">Escherichia coli DEC2D</name>
    <dbReference type="NCBI Taxonomy" id="868141"/>
    <lineage>
        <taxon>Bacteria</taxon>
        <taxon>Pseudomonadati</taxon>
        <taxon>Pseudomonadota</taxon>
        <taxon>Gammaproteobacteria</taxon>
        <taxon>Enterobacterales</taxon>
        <taxon>Enterobacteriaceae</taxon>
        <taxon>Escherichia</taxon>
    </lineage>
</organism>
<comment type="caution">
    <text evidence="2">The sequence shown here is derived from an EMBL/GenBank/DDBJ whole genome shotgun (WGS) entry which is preliminary data.</text>
</comment>
<evidence type="ECO:0000256" key="1">
    <source>
        <dbReference type="SAM" id="MobiDB-lite"/>
    </source>
</evidence>
<evidence type="ECO:0000313" key="3">
    <source>
        <dbReference type="Proteomes" id="UP000005272"/>
    </source>
</evidence>